<dbReference type="GeneID" id="106745192"/>
<keyword evidence="2" id="KW-1185">Reference proteome</keyword>
<sequence>MSARSVKQLLERIRKISEANSGGECSISEDEQSKSRSDFPDNEESQHDDVFDDEDENVLNVRREQRRRRFLSDSESDNEQNIEDIVTARDETVWHRIKEGPTSERPPFTFKEVLCPTAHAKRRFMSGKVKSAFSVIIDHTIIDRIKKCTEAEALRVLGSKWDLPIPKLYTFIAVLYARGAYQAKNLSISYLWNSKWRPPLFSNAMSAETLSQKFRDFSDSTTECNESNV</sequence>
<dbReference type="KEGG" id="dqu:106745192"/>
<evidence type="ECO:0000313" key="2">
    <source>
        <dbReference type="Proteomes" id="UP000515204"/>
    </source>
</evidence>
<gene>
    <name evidence="3" type="primary">LOC106745192</name>
</gene>
<dbReference type="RefSeq" id="XP_014476039.1">
    <property type="nucleotide sequence ID" value="XM_014620553.1"/>
</dbReference>
<dbReference type="AlphaFoldDB" id="A0A6P3XDV9"/>
<protein>
    <submittedName>
        <fullName evidence="3">Uncharacterized protein LOC106745192</fullName>
    </submittedName>
</protein>
<dbReference type="Proteomes" id="UP000515204">
    <property type="component" value="Unplaced"/>
</dbReference>
<evidence type="ECO:0000313" key="3">
    <source>
        <dbReference type="RefSeq" id="XP_014476039.1"/>
    </source>
</evidence>
<organism evidence="2 3">
    <name type="scientific">Dinoponera quadriceps</name>
    <name type="common">South American ant</name>
    <dbReference type="NCBI Taxonomy" id="609295"/>
    <lineage>
        <taxon>Eukaryota</taxon>
        <taxon>Metazoa</taxon>
        <taxon>Ecdysozoa</taxon>
        <taxon>Arthropoda</taxon>
        <taxon>Hexapoda</taxon>
        <taxon>Insecta</taxon>
        <taxon>Pterygota</taxon>
        <taxon>Neoptera</taxon>
        <taxon>Endopterygota</taxon>
        <taxon>Hymenoptera</taxon>
        <taxon>Apocrita</taxon>
        <taxon>Aculeata</taxon>
        <taxon>Formicoidea</taxon>
        <taxon>Formicidae</taxon>
        <taxon>Ponerinae</taxon>
        <taxon>Ponerini</taxon>
        <taxon>Dinoponera</taxon>
    </lineage>
</organism>
<evidence type="ECO:0000256" key="1">
    <source>
        <dbReference type="SAM" id="MobiDB-lite"/>
    </source>
</evidence>
<dbReference type="OrthoDB" id="7693791at2759"/>
<feature type="region of interest" description="Disordered" evidence="1">
    <location>
        <begin position="18"/>
        <end position="56"/>
    </location>
</feature>
<reference evidence="3" key="1">
    <citation type="submission" date="2025-08" db="UniProtKB">
        <authorList>
            <consortium name="RefSeq"/>
        </authorList>
    </citation>
    <scope>IDENTIFICATION</scope>
</reference>
<proteinExistence type="predicted"/>
<accession>A0A6P3XDV9</accession>
<feature type="compositionally biased region" description="Basic and acidic residues" evidence="1">
    <location>
        <begin position="31"/>
        <end position="49"/>
    </location>
</feature>
<name>A0A6P3XDV9_DINQU</name>